<sequence length="143" mass="15895">MLSNSAKYAMKAVLFLALHTDEDHKMMVKDVYGRINVPQSYLAKLLQELSKHNVISSARGPKGGFYLSAINKELPLIKIVDVIDGEQRLRSCLLSIKECDSENPCALHHLVGNANSYFIENLENTSIADLIVDVRDGKTVLPL</sequence>
<protein>
    <submittedName>
        <fullName evidence="1">Transcriptional regulator, BadM/Rrf2 family</fullName>
    </submittedName>
</protein>
<name>A0A1M5PP91_9FLAO</name>
<dbReference type="GO" id="GO:0003700">
    <property type="term" value="F:DNA-binding transcription factor activity"/>
    <property type="evidence" value="ECO:0007669"/>
    <property type="project" value="TreeGrafter"/>
</dbReference>
<dbReference type="Pfam" id="PF02082">
    <property type="entry name" value="Rrf2"/>
    <property type="match status" value="1"/>
</dbReference>
<dbReference type="Proteomes" id="UP000184532">
    <property type="component" value="Unassembled WGS sequence"/>
</dbReference>
<dbReference type="PROSITE" id="PS51197">
    <property type="entry name" value="HTH_RRF2_2"/>
    <property type="match status" value="1"/>
</dbReference>
<evidence type="ECO:0000313" key="1">
    <source>
        <dbReference type="EMBL" id="SHH03554.1"/>
    </source>
</evidence>
<dbReference type="EMBL" id="FQWL01000008">
    <property type="protein sequence ID" value="SHH03554.1"/>
    <property type="molecule type" value="Genomic_DNA"/>
</dbReference>
<proteinExistence type="predicted"/>
<dbReference type="InterPro" id="IPR036388">
    <property type="entry name" value="WH-like_DNA-bd_sf"/>
</dbReference>
<evidence type="ECO:0000313" key="2">
    <source>
        <dbReference type="Proteomes" id="UP000184532"/>
    </source>
</evidence>
<dbReference type="AlphaFoldDB" id="A0A1M5PP91"/>
<dbReference type="Gene3D" id="1.10.10.10">
    <property type="entry name" value="Winged helix-like DNA-binding domain superfamily/Winged helix DNA-binding domain"/>
    <property type="match status" value="1"/>
</dbReference>
<dbReference type="OrthoDB" id="9808360at2"/>
<accession>A0A1M5PP91</accession>
<dbReference type="PANTHER" id="PTHR33221">
    <property type="entry name" value="WINGED HELIX-TURN-HELIX TRANSCRIPTIONAL REGULATOR, RRF2 FAMILY"/>
    <property type="match status" value="1"/>
</dbReference>
<dbReference type="STRING" id="570519.SAMN04488116_3311"/>
<dbReference type="GO" id="GO:0005829">
    <property type="term" value="C:cytosol"/>
    <property type="evidence" value="ECO:0007669"/>
    <property type="project" value="TreeGrafter"/>
</dbReference>
<dbReference type="PANTHER" id="PTHR33221:SF15">
    <property type="entry name" value="HTH-TYPE TRANSCRIPTIONAL REGULATOR YWGB-RELATED"/>
    <property type="match status" value="1"/>
</dbReference>
<dbReference type="RefSeq" id="WP_073181658.1">
    <property type="nucleotide sequence ID" value="NZ_FQWL01000008.1"/>
</dbReference>
<reference evidence="2" key="1">
    <citation type="submission" date="2016-11" db="EMBL/GenBank/DDBJ databases">
        <authorList>
            <person name="Varghese N."/>
            <person name="Submissions S."/>
        </authorList>
    </citation>
    <scope>NUCLEOTIDE SEQUENCE [LARGE SCALE GENOMIC DNA]</scope>
    <source>
        <strain evidence="2">DSM 22638</strain>
    </source>
</reference>
<gene>
    <name evidence="1" type="ORF">SAMN04488116_3311</name>
</gene>
<keyword evidence="2" id="KW-1185">Reference proteome</keyword>
<dbReference type="SUPFAM" id="SSF46785">
    <property type="entry name" value="Winged helix' DNA-binding domain"/>
    <property type="match status" value="1"/>
</dbReference>
<organism evidence="1 2">
    <name type="scientific">Flagellimonas flava</name>
    <dbReference type="NCBI Taxonomy" id="570519"/>
    <lineage>
        <taxon>Bacteria</taxon>
        <taxon>Pseudomonadati</taxon>
        <taxon>Bacteroidota</taxon>
        <taxon>Flavobacteriia</taxon>
        <taxon>Flavobacteriales</taxon>
        <taxon>Flavobacteriaceae</taxon>
        <taxon>Flagellimonas</taxon>
    </lineage>
</organism>
<dbReference type="InterPro" id="IPR036390">
    <property type="entry name" value="WH_DNA-bd_sf"/>
</dbReference>
<dbReference type="NCBIfam" id="TIGR00738">
    <property type="entry name" value="rrf2_super"/>
    <property type="match status" value="1"/>
</dbReference>
<dbReference type="InterPro" id="IPR000944">
    <property type="entry name" value="Tscrpt_reg_Rrf2"/>
</dbReference>